<evidence type="ECO:0000256" key="1">
    <source>
        <dbReference type="ARBA" id="ARBA00009199"/>
    </source>
</evidence>
<dbReference type="PANTHER" id="PTHR11895">
    <property type="entry name" value="TRANSAMIDASE"/>
    <property type="match status" value="1"/>
</dbReference>
<gene>
    <name evidence="3" type="ORF">HA49_01930</name>
</gene>
<dbReference type="STRING" id="642227.HA49_01930"/>
<evidence type="ECO:0000313" key="3">
    <source>
        <dbReference type="EMBL" id="KGD79370.1"/>
    </source>
</evidence>
<dbReference type="EMBL" id="JPKR02000005">
    <property type="protein sequence ID" value="KGD79370.1"/>
    <property type="molecule type" value="Genomic_DNA"/>
</dbReference>
<dbReference type="AlphaFoldDB" id="A0A095VX90"/>
<dbReference type="InterPro" id="IPR020556">
    <property type="entry name" value="Amidase_CS"/>
</dbReference>
<evidence type="ECO:0000313" key="4">
    <source>
        <dbReference type="Proteomes" id="UP000029577"/>
    </source>
</evidence>
<keyword evidence="4" id="KW-1185">Reference proteome</keyword>
<name>A0A095VX90_9GAMM</name>
<organism evidence="3 4">
    <name type="scientific">Tatumella morbirosei</name>
    <dbReference type="NCBI Taxonomy" id="642227"/>
    <lineage>
        <taxon>Bacteria</taxon>
        <taxon>Pseudomonadati</taxon>
        <taxon>Pseudomonadota</taxon>
        <taxon>Gammaproteobacteria</taxon>
        <taxon>Enterobacterales</taxon>
        <taxon>Erwiniaceae</taxon>
        <taxon>Tatumella</taxon>
    </lineage>
</organism>
<dbReference type="InterPro" id="IPR036928">
    <property type="entry name" value="AS_sf"/>
</dbReference>
<dbReference type="PANTHER" id="PTHR11895:SF7">
    <property type="entry name" value="GLUTAMYL-TRNA(GLN) AMIDOTRANSFERASE SUBUNIT A, MITOCHONDRIAL"/>
    <property type="match status" value="1"/>
</dbReference>
<dbReference type="SUPFAM" id="SSF75304">
    <property type="entry name" value="Amidase signature (AS) enzymes"/>
    <property type="match status" value="1"/>
</dbReference>
<dbReference type="InterPro" id="IPR023631">
    <property type="entry name" value="Amidase_dom"/>
</dbReference>
<dbReference type="GO" id="GO:0003824">
    <property type="term" value="F:catalytic activity"/>
    <property type="evidence" value="ECO:0007669"/>
    <property type="project" value="InterPro"/>
</dbReference>
<dbReference type="InterPro" id="IPR000120">
    <property type="entry name" value="Amidase"/>
</dbReference>
<reference evidence="3" key="1">
    <citation type="submission" date="2014-12" db="EMBL/GenBank/DDBJ databases">
        <title>The draft genome of the Tatumella morbirosei type strain, LMG23360T isolated from pineapple rot.</title>
        <authorList>
            <person name="Smits T.H."/>
            <person name="Palmer M."/>
            <person name="Venter S.N."/>
            <person name="Duffy B."/>
            <person name="Steenkamp E.T."/>
            <person name="Chan W.Y."/>
            <person name="Coutinho T.A."/>
            <person name="Coetzee M.P."/>
            <person name="De Maayer P."/>
        </authorList>
    </citation>
    <scope>NUCLEOTIDE SEQUENCE [LARGE SCALE GENOMIC DNA]</scope>
    <source>
        <strain evidence="3">LMG 23360</strain>
    </source>
</reference>
<feature type="domain" description="Amidase" evidence="2">
    <location>
        <begin position="29"/>
        <end position="435"/>
    </location>
</feature>
<comment type="caution">
    <text evidence="3">The sequence shown here is derived from an EMBL/GenBank/DDBJ whole genome shotgun (WGS) entry which is preliminary data.</text>
</comment>
<dbReference type="PROSITE" id="PS00571">
    <property type="entry name" value="AMIDASES"/>
    <property type="match status" value="1"/>
</dbReference>
<accession>A0A095VX90</accession>
<evidence type="ECO:0000259" key="2">
    <source>
        <dbReference type="Pfam" id="PF01425"/>
    </source>
</evidence>
<dbReference type="Pfam" id="PF01425">
    <property type="entry name" value="Amidase"/>
    <property type="match status" value="1"/>
</dbReference>
<sequence>MFQRKHYPRASVGRLSKALEAGEVTALQLTEWALDRISADDRRLHAISRLHAAEARAAATASDQRRAAGVPVGKLEGIPLLIKDNIAVRGWPQTAGSVALQGLVASEDAPLIARLRGEGAVLLGQTAMHELAAGITGASSLTGYTENVFHTGYSPGGSSSGSAVAVAAGYTPLAIGTDTAGSVRIPAAFAQIYGLRPTQGRVNMQGIVPLSPSQDIAGPLVRHASDLPRIYEIMTGRTLTETTEQLSVGVVSELFDEQDPVGYQVRRALNFPATVRLTTVSYPEISHLASEANIIAYEFSEALAGFLADRPAVRYKTLSQIIDSGKYHPDLGTIFQTRAAHPGTDSADFYRVQQKQAAFYQDLVAFFHRHRINLLAFPVISQPPVRHGQAQTGSNALISATTGTPALALPAGFTSCGMPTGLELLALRDREDLLLRAASTFLPPE</sequence>
<protein>
    <submittedName>
        <fullName evidence="3">Amidase</fullName>
    </submittedName>
</protein>
<dbReference type="Proteomes" id="UP000029577">
    <property type="component" value="Unassembled WGS sequence"/>
</dbReference>
<dbReference type="RefSeq" id="WP_038016215.1">
    <property type="nucleotide sequence ID" value="NZ_JPKR02000005.1"/>
</dbReference>
<dbReference type="OrthoDB" id="9811471at2"/>
<proteinExistence type="inferred from homology"/>
<dbReference type="eggNOG" id="COG0154">
    <property type="taxonomic scope" value="Bacteria"/>
</dbReference>
<dbReference type="Gene3D" id="3.90.1300.10">
    <property type="entry name" value="Amidase signature (AS) domain"/>
    <property type="match status" value="1"/>
</dbReference>
<comment type="similarity">
    <text evidence="1">Belongs to the amidase family.</text>
</comment>